<evidence type="ECO:0000313" key="1">
    <source>
        <dbReference type="EMBL" id="MED6288450.1"/>
    </source>
</evidence>
<dbReference type="EMBL" id="JAHUTJ010060628">
    <property type="protein sequence ID" value="MED6288450.1"/>
    <property type="molecule type" value="Genomic_DNA"/>
</dbReference>
<proteinExistence type="predicted"/>
<reference evidence="1 2" key="1">
    <citation type="submission" date="2021-06" db="EMBL/GenBank/DDBJ databases">
        <authorList>
            <person name="Palmer J.M."/>
        </authorList>
    </citation>
    <scope>NUCLEOTIDE SEQUENCE [LARGE SCALE GENOMIC DNA]</scope>
    <source>
        <strain evidence="1 2">CL_MEX2019</strain>
        <tissue evidence="1">Muscle</tissue>
    </source>
</reference>
<keyword evidence="2" id="KW-1185">Reference proteome</keyword>
<comment type="caution">
    <text evidence="1">The sequence shown here is derived from an EMBL/GenBank/DDBJ whole genome shotgun (WGS) entry which is preliminary data.</text>
</comment>
<evidence type="ECO:0000313" key="2">
    <source>
        <dbReference type="Proteomes" id="UP001352852"/>
    </source>
</evidence>
<name>A0ABU7EQR9_9TELE</name>
<sequence length="145" mass="15361">MHSALLPALSSSERCSSTAGDGAGAGIPSCFLSCLSLSYIYQMSTPAVACGWMAGSFLGIPSEPGTTRNGTPFHSFSSMEEGGVGPYARVLWSSVSPRGLSCFLTQRWNLEQDRRVGTAADVMKLTTFSNRSSSCSTLQNKGFNK</sequence>
<gene>
    <name evidence="1" type="ORF">CHARACLAT_026652</name>
</gene>
<accession>A0ABU7EQR9</accession>
<protein>
    <submittedName>
        <fullName evidence="1">Uncharacterized protein</fullName>
    </submittedName>
</protein>
<dbReference type="Proteomes" id="UP001352852">
    <property type="component" value="Unassembled WGS sequence"/>
</dbReference>
<organism evidence="1 2">
    <name type="scientific">Characodon lateralis</name>
    <dbReference type="NCBI Taxonomy" id="208331"/>
    <lineage>
        <taxon>Eukaryota</taxon>
        <taxon>Metazoa</taxon>
        <taxon>Chordata</taxon>
        <taxon>Craniata</taxon>
        <taxon>Vertebrata</taxon>
        <taxon>Euteleostomi</taxon>
        <taxon>Actinopterygii</taxon>
        <taxon>Neopterygii</taxon>
        <taxon>Teleostei</taxon>
        <taxon>Neoteleostei</taxon>
        <taxon>Acanthomorphata</taxon>
        <taxon>Ovalentaria</taxon>
        <taxon>Atherinomorphae</taxon>
        <taxon>Cyprinodontiformes</taxon>
        <taxon>Goodeidae</taxon>
        <taxon>Characodon</taxon>
    </lineage>
</organism>